<keyword evidence="1" id="KW-1133">Transmembrane helix</keyword>
<dbReference type="RefSeq" id="WP_285233440.1">
    <property type="nucleotide sequence ID" value="NZ_CP116346.1"/>
</dbReference>
<accession>A0AA95NC63</accession>
<reference evidence="2" key="1">
    <citation type="submission" date="2023-01" db="EMBL/GenBank/DDBJ databases">
        <title>Whole genome sequence of Paucibacter sp. S2-9 isolated from pond sediment.</title>
        <authorList>
            <person name="Jung J.Y."/>
        </authorList>
    </citation>
    <scope>NUCLEOTIDE SEQUENCE</scope>
    <source>
        <strain evidence="2">S2-9</strain>
    </source>
</reference>
<keyword evidence="1" id="KW-0472">Membrane</keyword>
<feature type="transmembrane region" description="Helical" evidence="1">
    <location>
        <begin position="26"/>
        <end position="47"/>
    </location>
</feature>
<evidence type="ECO:0000313" key="2">
    <source>
        <dbReference type="EMBL" id="WIT12342.1"/>
    </source>
</evidence>
<gene>
    <name evidence="2" type="ORF">PFX98_01680</name>
</gene>
<proteinExistence type="predicted"/>
<keyword evidence="1" id="KW-0812">Transmembrane</keyword>
<evidence type="ECO:0000256" key="1">
    <source>
        <dbReference type="SAM" id="Phobius"/>
    </source>
</evidence>
<dbReference type="EMBL" id="CP116346">
    <property type="protein sequence ID" value="WIT12342.1"/>
    <property type="molecule type" value="Genomic_DNA"/>
</dbReference>
<dbReference type="AlphaFoldDB" id="A0AA95NC63"/>
<name>A0AA95NC63_9BURK</name>
<evidence type="ECO:0008006" key="4">
    <source>
        <dbReference type="Google" id="ProtNLM"/>
    </source>
</evidence>
<dbReference type="KEGG" id="pais:PFX98_01680"/>
<organism evidence="2 3">
    <name type="scientific">Paucibacter sediminis</name>
    <dbReference type="NCBI Taxonomy" id="3019553"/>
    <lineage>
        <taxon>Bacteria</taxon>
        <taxon>Pseudomonadati</taxon>
        <taxon>Pseudomonadota</taxon>
        <taxon>Betaproteobacteria</taxon>
        <taxon>Burkholderiales</taxon>
        <taxon>Sphaerotilaceae</taxon>
        <taxon>Roseateles</taxon>
    </lineage>
</organism>
<sequence length="170" mass="19125">MRQLLLTIALRLLACAAVIYLQWRWLGPVGLVVGAPLLGVALARPILDLLGMARHKTTEVVYRDVSGRHFVHRGQMLDIADDAAQFRWLRISDVRKLIHGLPADQTLQQLRPDGVHLGEKNSQPARIQAEALLELLAKAQDPDTLKFKHWLAQEVVFPAAQRRERGRVGK</sequence>
<protein>
    <recommendedName>
        <fullName evidence="4">Bro-N domain-containing protein</fullName>
    </recommendedName>
</protein>
<evidence type="ECO:0000313" key="3">
    <source>
        <dbReference type="Proteomes" id="UP001177769"/>
    </source>
</evidence>
<dbReference type="Proteomes" id="UP001177769">
    <property type="component" value="Chromosome"/>
</dbReference>
<keyword evidence="3" id="KW-1185">Reference proteome</keyword>